<dbReference type="InterPro" id="IPR035396">
    <property type="entry name" value="Bac_rhamnosid6H"/>
</dbReference>
<dbReference type="InterPro" id="IPR008928">
    <property type="entry name" value="6-hairpin_glycosidase_sf"/>
</dbReference>
<dbReference type="EMBL" id="BARS01038832">
    <property type="protein sequence ID" value="GAG14149.1"/>
    <property type="molecule type" value="Genomic_DNA"/>
</dbReference>
<evidence type="ECO:0000259" key="1">
    <source>
        <dbReference type="Pfam" id="PF17389"/>
    </source>
</evidence>
<sequence>DCSGKPAWNVRGADFLVGGVTSANVTVVDAGVSEAGPTCTVQPLKSGGAPTLVVDFGRLVNGQLRVGLDAPAGVRIEIGYGESLNVTYVDTFTTRAGSNHIRPFMRRHGRYIFLTFHELRKPVTVRGVWFDHTTYPVKRAGQFESSDPVLDTIYETSARTLQTCMHDHFEDCAWREQTLYCGDLHVSSAVASTMFGDYALARKCLRNLAWIQRDDGALPMNGPRGALGKVIVEFVAHWVMALRNYVLASGDTSLA</sequence>
<dbReference type="Gene3D" id="2.60.120.260">
    <property type="entry name" value="Galactose-binding domain-like"/>
    <property type="match status" value="1"/>
</dbReference>
<reference evidence="2" key="1">
    <citation type="journal article" date="2014" name="Front. Microbiol.">
        <title>High frequency of phylogenetically diverse reductive dehalogenase-homologous genes in deep subseafloor sedimentary metagenomes.</title>
        <authorList>
            <person name="Kawai M."/>
            <person name="Futagami T."/>
            <person name="Toyoda A."/>
            <person name="Takaki Y."/>
            <person name="Nishi S."/>
            <person name="Hori S."/>
            <person name="Arai W."/>
            <person name="Tsubouchi T."/>
            <person name="Morono Y."/>
            <person name="Uchiyama I."/>
            <person name="Ito T."/>
            <person name="Fujiyama A."/>
            <person name="Inagaki F."/>
            <person name="Takami H."/>
        </authorList>
    </citation>
    <scope>NUCLEOTIDE SEQUENCE</scope>
    <source>
        <strain evidence="2">Expedition CK06-06</strain>
    </source>
</reference>
<feature type="non-terminal residue" evidence="2">
    <location>
        <position position="1"/>
    </location>
</feature>
<proteinExistence type="predicted"/>
<feature type="domain" description="Alpha-L-rhamnosidase six-hairpin glycosidase" evidence="1">
    <location>
        <begin position="139"/>
        <end position="254"/>
    </location>
</feature>
<dbReference type="InterPro" id="IPR012341">
    <property type="entry name" value="6hp_glycosidase-like_sf"/>
</dbReference>
<dbReference type="AlphaFoldDB" id="X0V7K1"/>
<accession>X0V7K1</accession>
<organism evidence="2">
    <name type="scientific">marine sediment metagenome</name>
    <dbReference type="NCBI Taxonomy" id="412755"/>
    <lineage>
        <taxon>unclassified sequences</taxon>
        <taxon>metagenomes</taxon>
        <taxon>ecological metagenomes</taxon>
    </lineage>
</organism>
<name>X0V7K1_9ZZZZ</name>
<feature type="non-terminal residue" evidence="2">
    <location>
        <position position="255"/>
    </location>
</feature>
<protein>
    <recommendedName>
        <fullName evidence="1">Alpha-L-rhamnosidase six-hairpin glycosidase domain-containing protein</fullName>
    </recommendedName>
</protein>
<evidence type="ECO:0000313" key="2">
    <source>
        <dbReference type="EMBL" id="GAG14149.1"/>
    </source>
</evidence>
<dbReference type="Gene3D" id="1.50.10.10">
    <property type="match status" value="1"/>
</dbReference>
<gene>
    <name evidence="2" type="ORF">S01H1_59376</name>
</gene>
<dbReference type="PANTHER" id="PTHR34987">
    <property type="entry name" value="C, PUTATIVE (AFU_ORTHOLOGUE AFUA_3G02880)-RELATED"/>
    <property type="match status" value="1"/>
</dbReference>
<dbReference type="GO" id="GO:0005975">
    <property type="term" value="P:carbohydrate metabolic process"/>
    <property type="evidence" value="ECO:0007669"/>
    <property type="project" value="InterPro"/>
</dbReference>
<dbReference type="Pfam" id="PF17389">
    <property type="entry name" value="Bac_rhamnosid6H"/>
    <property type="match status" value="1"/>
</dbReference>
<dbReference type="PANTHER" id="PTHR34987:SF4">
    <property type="entry name" value="ALPHA-L-RHAMNOSIDASE C-TERMINAL DOMAIN-CONTAINING PROTEIN"/>
    <property type="match status" value="1"/>
</dbReference>
<dbReference type="SUPFAM" id="SSF48208">
    <property type="entry name" value="Six-hairpin glycosidases"/>
    <property type="match status" value="1"/>
</dbReference>
<comment type="caution">
    <text evidence="2">The sequence shown here is derived from an EMBL/GenBank/DDBJ whole genome shotgun (WGS) entry which is preliminary data.</text>
</comment>